<evidence type="ECO:0000313" key="2">
    <source>
        <dbReference type="Proteomes" id="UP000245252"/>
    </source>
</evidence>
<gene>
    <name evidence="1" type="ORF">DEM27_32455</name>
</gene>
<dbReference type="EMBL" id="QFBC01000033">
    <property type="protein sequence ID" value="PWE52161.1"/>
    <property type="molecule type" value="Genomic_DNA"/>
</dbReference>
<dbReference type="OrthoDB" id="8481617at2"/>
<reference evidence="1 2" key="1">
    <citation type="submission" date="2018-05" db="EMBL/GenBank/DDBJ databases">
        <title>The draft genome of strain NS-104.</title>
        <authorList>
            <person name="Hang P."/>
            <person name="Jiang J."/>
        </authorList>
    </citation>
    <scope>NUCLEOTIDE SEQUENCE [LARGE SCALE GENOMIC DNA]</scope>
    <source>
        <strain evidence="1 2">NS-104</strain>
    </source>
</reference>
<evidence type="ECO:0000313" key="1">
    <source>
        <dbReference type="EMBL" id="PWE52161.1"/>
    </source>
</evidence>
<organism evidence="1 2">
    <name type="scientific">Metarhizobium album</name>
    <dbReference type="NCBI Taxonomy" id="2182425"/>
    <lineage>
        <taxon>Bacteria</taxon>
        <taxon>Pseudomonadati</taxon>
        <taxon>Pseudomonadota</taxon>
        <taxon>Alphaproteobacteria</taxon>
        <taxon>Hyphomicrobiales</taxon>
        <taxon>Rhizobiaceae</taxon>
        <taxon>Metarhizobium</taxon>
    </lineage>
</organism>
<sequence>MVRFTGEASNQVFTELAQWEQILKDTSLARPAPPSP</sequence>
<protein>
    <submittedName>
        <fullName evidence="1">Bifunctional aminoacyl-tRNA synthetase</fullName>
    </submittedName>
</protein>
<keyword evidence="2" id="KW-1185">Reference proteome</keyword>
<comment type="caution">
    <text evidence="1">The sequence shown here is derived from an EMBL/GenBank/DDBJ whole genome shotgun (WGS) entry which is preliminary data.</text>
</comment>
<name>A0A2U2DFZ3_9HYPH</name>
<proteinExistence type="predicted"/>
<dbReference type="Proteomes" id="UP000245252">
    <property type="component" value="Unassembled WGS sequence"/>
</dbReference>
<keyword evidence="1" id="KW-0030">Aminoacyl-tRNA synthetase</keyword>
<dbReference type="AlphaFoldDB" id="A0A2U2DFZ3"/>
<keyword evidence="1" id="KW-0436">Ligase</keyword>
<accession>A0A2U2DFZ3</accession>
<dbReference type="GO" id="GO:0004812">
    <property type="term" value="F:aminoacyl-tRNA ligase activity"/>
    <property type="evidence" value="ECO:0007669"/>
    <property type="project" value="UniProtKB-KW"/>
</dbReference>